<name>A0A836K6R7_9HYME</name>
<protein>
    <submittedName>
        <fullName evidence="6">JERKL protein</fullName>
    </submittedName>
</protein>
<evidence type="ECO:0000256" key="3">
    <source>
        <dbReference type="ARBA" id="ARBA00023125"/>
    </source>
</evidence>
<dbReference type="InterPro" id="IPR006600">
    <property type="entry name" value="HTH_CenpB_DNA-bd_dom"/>
</dbReference>
<comment type="similarity">
    <text evidence="2">Belongs to the tigger transposable element derived protein family.</text>
</comment>
<feature type="domain" description="HTH CENPB-type" evidence="5">
    <location>
        <begin position="70"/>
        <end position="142"/>
    </location>
</feature>
<dbReference type="Pfam" id="PF03221">
    <property type="entry name" value="HTH_Tnp_Tc5"/>
    <property type="match status" value="1"/>
</dbReference>
<reference evidence="6" key="1">
    <citation type="submission" date="2020-03" db="EMBL/GenBank/DDBJ databases">
        <title>Relaxed selection underlies rapid genomic changes in the transitions from sociality to social parasitism in ants.</title>
        <authorList>
            <person name="Bi X."/>
        </authorList>
    </citation>
    <scope>NUCLEOTIDE SEQUENCE</scope>
    <source>
        <strain evidence="6">BGI-DK2014a</strain>
        <tissue evidence="6">Whole body</tissue>
    </source>
</reference>
<dbReference type="GO" id="GO:0003677">
    <property type="term" value="F:DNA binding"/>
    <property type="evidence" value="ECO:0007669"/>
    <property type="project" value="UniProtKB-KW"/>
</dbReference>
<feature type="region of interest" description="Disordered" evidence="4">
    <location>
        <begin position="494"/>
        <end position="525"/>
    </location>
</feature>
<organism evidence="6 7">
    <name type="scientific">Acromyrmex charruanus</name>
    <dbReference type="NCBI Taxonomy" id="2715315"/>
    <lineage>
        <taxon>Eukaryota</taxon>
        <taxon>Metazoa</taxon>
        <taxon>Ecdysozoa</taxon>
        <taxon>Arthropoda</taxon>
        <taxon>Hexapoda</taxon>
        <taxon>Insecta</taxon>
        <taxon>Pterygota</taxon>
        <taxon>Neoptera</taxon>
        <taxon>Endopterygota</taxon>
        <taxon>Hymenoptera</taxon>
        <taxon>Apocrita</taxon>
        <taxon>Aculeata</taxon>
        <taxon>Formicoidea</taxon>
        <taxon>Formicidae</taxon>
        <taxon>Myrmicinae</taxon>
        <taxon>Acromyrmex</taxon>
    </lineage>
</organism>
<dbReference type="GO" id="GO:0005634">
    <property type="term" value="C:nucleus"/>
    <property type="evidence" value="ECO:0007669"/>
    <property type="project" value="UniProtKB-SubCell"/>
</dbReference>
<dbReference type="Gene3D" id="1.10.10.10">
    <property type="entry name" value="Winged helix-like DNA-binding domain superfamily/Winged helix DNA-binding domain"/>
    <property type="match status" value="1"/>
</dbReference>
<keyword evidence="3" id="KW-0238">DNA-binding</keyword>
<evidence type="ECO:0000256" key="2">
    <source>
        <dbReference type="ARBA" id="ARBA00010881"/>
    </source>
</evidence>
<evidence type="ECO:0000313" key="6">
    <source>
        <dbReference type="EMBL" id="KAG5344533.1"/>
    </source>
</evidence>
<proteinExistence type="inferred from homology"/>
<dbReference type="InterPro" id="IPR004875">
    <property type="entry name" value="DDE_SF_endonuclease_dom"/>
</dbReference>
<dbReference type="SMART" id="SM00674">
    <property type="entry name" value="CENPB"/>
    <property type="match status" value="1"/>
</dbReference>
<dbReference type="EMBL" id="JAANIC010002588">
    <property type="protein sequence ID" value="KAG5344533.1"/>
    <property type="molecule type" value="Genomic_DNA"/>
</dbReference>
<dbReference type="Proteomes" id="UP000669903">
    <property type="component" value="Unassembled WGS sequence"/>
</dbReference>
<accession>A0A836K6R7</accession>
<evidence type="ECO:0000313" key="7">
    <source>
        <dbReference type="Proteomes" id="UP000669903"/>
    </source>
</evidence>
<dbReference type="InterPro" id="IPR050863">
    <property type="entry name" value="CenT-Element_Derived"/>
</dbReference>
<evidence type="ECO:0000256" key="1">
    <source>
        <dbReference type="ARBA" id="ARBA00004123"/>
    </source>
</evidence>
<dbReference type="PROSITE" id="PS51253">
    <property type="entry name" value="HTH_CENPB"/>
    <property type="match status" value="1"/>
</dbReference>
<keyword evidence="7" id="KW-1185">Reference proteome</keyword>
<evidence type="ECO:0000256" key="4">
    <source>
        <dbReference type="SAM" id="MobiDB-lite"/>
    </source>
</evidence>
<comment type="caution">
    <text evidence="6">The sequence shown here is derived from an EMBL/GenBank/DDBJ whole genome shotgun (WGS) entry which is preliminary data.</text>
</comment>
<feature type="non-terminal residue" evidence="6">
    <location>
        <position position="575"/>
    </location>
</feature>
<gene>
    <name evidence="6" type="primary">Jrkl_1</name>
    <name evidence="6" type="ORF">G6Z76_0009996</name>
</gene>
<dbReference type="InterPro" id="IPR009057">
    <property type="entry name" value="Homeodomain-like_sf"/>
</dbReference>
<dbReference type="Gene3D" id="1.10.10.60">
    <property type="entry name" value="Homeodomain-like"/>
    <property type="match status" value="1"/>
</dbReference>
<dbReference type="AlphaFoldDB" id="A0A836K6R7"/>
<feature type="non-terminal residue" evidence="6">
    <location>
        <position position="1"/>
    </location>
</feature>
<dbReference type="PANTHER" id="PTHR19303">
    <property type="entry name" value="TRANSPOSON"/>
    <property type="match status" value="1"/>
</dbReference>
<dbReference type="InterPro" id="IPR036388">
    <property type="entry name" value="WH-like_DNA-bd_sf"/>
</dbReference>
<dbReference type="SUPFAM" id="SSF46689">
    <property type="entry name" value="Homeodomain-like"/>
    <property type="match status" value="1"/>
</dbReference>
<sequence>MSLNEVKVRKKLECVDLQTKLWALQEVSKGTPVNVVAEKINVHKTTIKYWIKSKDSFRKWQKTNNDEGKGKKRMKSPIHTSIDKATWLWFQERSATDFPICGPTVKMQAMKFWKMFGGDSTFKASNGWLDKWKVRHKIRTDFTTGMSSLDSEGAEKYKAIFLEIIQNENLTPHQIFNCDATGLNYKQIPSKRTFGGTNNESESAGFKIKKKRVTIMICSNASGTLKLPLVLIGKDAKLSGFKSLTVRPVVYKSQKNTWLTAVLFEEWFKEQFVPQVQSFLKNMELPPKAILFMDNRDGHLECLSHDEIKVEFFPPNISLLIQPMDVGVFQNLKTLYRTSVMSFFIDQFNIGTNLPVAMKKLSIRNVIFWITTAWNKVNKSTISESWKALWPDILQVLAPSDDIEIVDDVCYELKGYEDLTVHFYNFLKDQLGSTIELITVQDWLNSQRVMSEDECLTDSQIVQIINEEEKEIEEEKKGIQRRITAVLQNKERKLQNKDDTAVTEEEENKISKKRKPKSGKGEADPEDLCEMLEDSIQKVQMCLDTVIRHCNGNSHYTQQNLTNLYEIKNILRNES</sequence>
<dbReference type="Pfam" id="PF03184">
    <property type="entry name" value="DDE_1"/>
    <property type="match status" value="1"/>
</dbReference>
<evidence type="ECO:0000259" key="5">
    <source>
        <dbReference type="PROSITE" id="PS51253"/>
    </source>
</evidence>
<comment type="subcellular location">
    <subcellularLocation>
        <location evidence="1">Nucleus</location>
    </subcellularLocation>
</comment>
<dbReference type="PANTHER" id="PTHR19303:SF73">
    <property type="entry name" value="PROTEIN PDC2"/>
    <property type="match status" value="1"/>
</dbReference>